<name>A0AAV1CFE6_OLDCO</name>
<sequence length="184" mass="22026">MWKEYAHFEMRNGCLSRARLAWLNSLQCCPHVGELWKEHIQMEEHVGNFQDIGLIFEQWMKEQPSKEGWLSYIEFELRYSRVESARGIFERFVEWSPKNCYAWIEYAALERSLGEIERARSIFERAFDQPKLEMADLLWKAYVDFSKSCLGEVSDVDQLLRKRRTELEAKDFPWMMDLKDTPPA</sequence>
<dbReference type="GO" id="GO:0071011">
    <property type="term" value="C:precatalytic spliceosome"/>
    <property type="evidence" value="ECO:0007669"/>
    <property type="project" value="TreeGrafter"/>
</dbReference>
<keyword evidence="3" id="KW-0507">mRNA processing</keyword>
<dbReference type="SMART" id="SM00386">
    <property type="entry name" value="HAT"/>
    <property type="match status" value="4"/>
</dbReference>
<gene>
    <name evidence="8" type="ORF">OLC1_LOCUS5016</name>
</gene>
<dbReference type="Gene3D" id="1.25.40.10">
    <property type="entry name" value="Tetratricopeptide repeat domain"/>
    <property type="match status" value="1"/>
</dbReference>
<dbReference type="InterPro" id="IPR045075">
    <property type="entry name" value="Syf1-like"/>
</dbReference>
<dbReference type="AlphaFoldDB" id="A0AAV1CFE6"/>
<keyword evidence="9" id="KW-1185">Reference proteome</keyword>
<dbReference type="InterPro" id="IPR011990">
    <property type="entry name" value="TPR-like_helical_dom_sf"/>
</dbReference>
<keyword evidence="5" id="KW-0508">mRNA splicing</keyword>
<dbReference type="GO" id="GO:0071014">
    <property type="term" value="C:post-mRNA release spliceosomal complex"/>
    <property type="evidence" value="ECO:0007669"/>
    <property type="project" value="TreeGrafter"/>
</dbReference>
<evidence type="ECO:0000256" key="3">
    <source>
        <dbReference type="ARBA" id="ARBA00022664"/>
    </source>
</evidence>
<dbReference type="Proteomes" id="UP001161247">
    <property type="component" value="Chromosome 2"/>
</dbReference>
<reference evidence="8" key="1">
    <citation type="submission" date="2023-03" db="EMBL/GenBank/DDBJ databases">
        <authorList>
            <person name="Julca I."/>
        </authorList>
    </citation>
    <scope>NUCLEOTIDE SEQUENCE</scope>
</reference>
<evidence type="ECO:0000256" key="5">
    <source>
        <dbReference type="ARBA" id="ARBA00023187"/>
    </source>
</evidence>
<keyword evidence="4" id="KW-0677">Repeat</keyword>
<evidence type="ECO:0000313" key="9">
    <source>
        <dbReference type="Proteomes" id="UP001161247"/>
    </source>
</evidence>
<dbReference type="PANTHER" id="PTHR11246">
    <property type="entry name" value="PRE-MRNA SPLICING FACTOR"/>
    <property type="match status" value="1"/>
</dbReference>
<evidence type="ECO:0000256" key="2">
    <source>
        <dbReference type="ARBA" id="ARBA00008644"/>
    </source>
</evidence>
<evidence type="ECO:0000256" key="4">
    <source>
        <dbReference type="ARBA" id="ARBA00022737"/>
    </source>
</evidence>
<feature type="domain" description="Pre-mRNA-splicing factor Syf1/CRNKL1-like C-terminal HAT-repeats" evidence="7">
    <location>
        <begin position="2"/>
        <end position="163"/>
    </location>
</feature>
<evidence type="ECO:0000256" key="1">
    <source>
        <dbReference type="ARBA" id="ARBA00004123"/>
    </source>
</evidence>
<keyword evidence="6" id="KW-0539">Nucleus</keyword>
<comment type="subcellular location">
    <subcellularLocation>
        <location evidence="1">Nucleus</location>
    </subcellularLocation>
</comment>
<dbReference type="GO" id="GO:0000245">
    <property type="term" value="P:spliceosomal complex assembly"/>
    <property type="evidence" value="ECO:0007669"/>
    <property type="project" value="TreeGrafter"/>
</dbReference>
<accession>A0AAV1CFE6</accession>
<organism evidence="8 9">
    <name type="scientific">Oldenlandia corymbosa var. corymbosa</name>
    <dbReference type="NCBI Taxonomy" id="529605"/>
    <lineage>
        <taxon>Eukaryota</taxon>
        <taxon>Viridiplantae</taxon>
        <taxon>Streptophyta</taxon>
        <taxon>Embryophyta</taxon>
        <taxon>Tracheophyta</taxon>
        <taxon>Spermatophyta</taxon>
        <taxon>Magnoliopsida</taxon>
        <taxon>eudicotyledons</taxon>
        <taxon>Gunneridae</taxon>
        <taxon>Pentapetalae</taxon>
        <taxon>asterids</taxon>
        <taxon>lamiids</taxon>
        <taxon>Gentianales</taxon>
        <taxon>Rubiaceae</taxon>
        <taxon>Rubioideae</taxon>
        <taxon>Spermacoceae</taxon>
        <taxon>Hedyotis-Oldenlandia complex</taxon>
        <taxon>Oldenlandia</taxon>
    </lineage>
</organism>
<dbReference type="Pfam" id="PF23231">
    <property type="entry name" value="HAT_Syf1_CNRKL1_C"/>
    <property type="match status" value="1"/>
</dbReference>
<evidence type="ECO:0000256" key="6">
    <source>
        <dbReference type="ARBA" id="ARBA00023242"/>
    </source>
</evidence>
<dbReference type="InterPro" id="IPR055430">
    <property type="entry name" value="HAT_Syf1_CNRKL1_C"/>
</dbReference>
<protein>
    <submittedName>
        <fullName evidence="8">OLC1v1029217C1</fullName>
    </submittedName>
</protein>
<proteinExistence type="inferred from homology"/>
<dbReference type="InterPro" id="IPR003107">
    <property type="entry name" value="HAT"/>
</dbReference>
<dbReference type="GO" id="GO:0071007">
    <property type="term" value="C:U2-type catalytic step 2 spliceosome"/>
    <property type="evidence" value="ECO:0007669"/>
    <property type="project" value="TreeGrafter"/>
</dbReference>
<evidence type="ECO:0000313" key="8">
    <source>
        <dbReference type="EMBL" id="CAI9093660.1"/>
    </source>
</evidence>
<dbReference type="SUPFAM" id="SSF48452">
    <property type="entry name" value="TPR-like"/>
    <property type="match status" value="2"/>
</dbReference>
<dbReference type="GO" id="GO:0000974">
    <property type="term" value="C:Prp19 complex"/>
    <property type="evidence" value="ECO:0007669"/>
    <property type="project" value="TreeGrafter"/>
</dbReference>
<dbReference type="PANTHER" id="PTHR11246:SF3">
    <property type="entry name" value="CROOKED NECK-LIKE PROTEIN 1"/>
    <property type="match status" value="1"/>
</dbReference>
<comment type="similarity">
    <text evidence="2">Belongs to the crooked-neck family.</text>
</comment>
<dbReference type="EMBL" id="OX459119">
    <property type="protein sequence ID" value="CAI9093660.1"/>
    <property type="molecule type" value="Genomic_DNA"/>
</dbReference>
<evidence type="ECO:0000259" key="7">
    <source>
        <dbReference type="Pfam" id="PF23231"/>
    </source>
</evidence>